<evidence type="ECO:0000313" key="3">
    <source>
        <dbReference type="EMBL" id="RVW82798.1"/>
    </source>
</evidence>
<accession>A0A438HEC5</accession>
<dbReference type="InterPro" id="IPR013103">
    <property type="entry name" value="RVT_2"/>
</dbReference>
<feature type="domain" description="Reverse transcriptase Ty1/copia-type" evidence="1">
    <location>
        <begin position="117"/>
        <end position="226"/>
    </location>
</feature>
<gene>
    <name evidence="3" type="primary">RE1_2135</name>
    <name evidence="3" type="ORF">CK203_051165</name>
</gene>
<dbReference type="AlphaFoldDB" id="A0A438HEC5"/>
<protein>
    <submittedName>
        <fullName evidence="3">Retrovirus-related Pol polyprotein from transposon RE1</fullName>
    </submittedName>
</protein>
<comment type="caution">
    <text evidence="3">The sequence shown here is derived from an EMBL/GenBank/DDBJ whole genome shotgun (WGS) entry which is preliminary data.</text>
</comment>
<evidence type="ECO:0000313" key="4">
    <source>
        <dbReference type="Proteomes" id="UP000288805"/>
    </source>
</evidence>
<evidence type="ECO:0000259" key="1">
    <source>
        <dbReference type="Pfam" id="PF07727"/>
    </source>
</evidence>
<proteinExistence type="predicted"/>
<evidence type="ECO:0000259" key="2">
    <source>
        <dbReference type="Pfam" id="PF25597"/>
    </source>
</evidence>
<dbReference type="Pfam" id="PF07727">
    <property type="entry name" value="RVT_2"/>
    <property type="match status" value="1"/>
</dbReference>
<reference evidence="3 4" key="1">
    <citation type="journal article" date="2018" name="PLoS Genet.">
        <title>Population sequencing reveals clonal diversity and ancestral inbreeding in the grapevine cultivar Chardonnay.</title>
        <authorList>
            <person name="Roach M.J."/>
            <person name="Johnson D.L."/>
            <person name="Bohlmann J."/>
            <person name="van Vuuren H.J."/>
            <person name="Jones S.J."/>
            <person name="Pretorius I.S."/>
            <person name="Schmidt S.A."/>
            <person name="Borneman A.R."/>
        </authorList>
    </citation>
    <scope>NUCLEOTIDE SEQUENCE [LARGE SCALE GENOMIC DNA]</scope>
    <source>
        <strain evidence="4">cv. Chardonnay</strain>
        <tissue evidence="3">Leaf</tissue>
    </source>
</reference>
<sequence length="246" mass="27883">MSMGKHHKVPFQPSVTAYKQPLTLAHADLWGHAPCLTPAYFKYYIFFVDHATRCCPYIHPYNGHKFAYHSISSIFLGYPEHQKGFKCLTSNGKIYITPHVSFDESQFPFIKSAASHFHSKLLSLRFHSSKANTSFFLKFEGGHSLYILIYVDDVLITSSSSTQVQDFITQLRTSFSLKDLGVPSYFLRLELTYTFQGVLLSQHKYIINVLQKAHMDQTKPISTPMANGTSLSAYTGAVFSDLHHSP</sequence>
<dbReference type="InterPro" id="IPR057670">
    <property type="entry name" value="SH3_retrovirus"/>
</dbReference>
<dbReference type="EMBL" id="QGNW01000235">
    <property type="protein sequence ID" value="RVW82798.1"/>
    <property type="molecule type" value="Genomic_DNA"/>
</dbReference>
<organism evidence="3 4">
    <name type="scientific">Vitis vinifera</name>
    <name type="common">Grape</name>
    <dbReference type="NCBI Taxonomy" id="29760"/>
    <lineage>
        <taxon>Eukaryota</taxon>
        <taxon>Viridiplantae</taxon>
        <taxon>Streptophyta</taxon>
        <taxon>Embryophyta</taxon>
        <taxon>Tracheophyta</taxon>
        <taxon>Spermatophyta</taxon>
        <taxon>Magnoliopsida</taxon>
        <taxon>eudicotyledons</taxon>
        <taxon>Gunneridae</taxon>
        <taxon>Pentapetalae</taxon>
        <taxon>rosids</taxon>
        <taxon>Vitales</taxon>
        <taxon>Vitaceae</taxon>
        <taxon>Viteae</taxon>
        <taxon>Vitis</taxon>
    </lineage>
</organism>
<dbReference type="Proteomes" id="UP000288805">
    <property type="component" value="Unassembled WGS sequence"/>
</dbReference>
<feature type="domain" description="Retroviral polymerase SH3-like" evidence="2">
    <location>
        <begin position="53"/>
        <end position="112"/>
    </location>
</feature>
<name>A0A438HEC5_VITVI</name>
<dbReference type="Pfam" id="PF25597">
    <property type="entry name" value="SH3_retrovirus"/>
    <property type="match status" value="1"/>
</dbReference>